<name>A0A445CW87_ARAHY</name>
<dbReference type="AlphaFoldDB" id="A0A445CW87"/>
<feature type="domain" description="Pectinesterase inhibitor" evidence="5">
    <location>
        <begin position="29"/>
        <end position="181"/>
    </location>
</feature>
<dbReference type="SUPFAM" id="SSF101148">
    <property type="entry name" value="Plant invertase/pectin methylesterase inhibitor"/>
    <property type="match status" value="1"/>
</dbReference>
<proteinExistence type="inferred from homology"/>
<dbReference type="InterPro" id="IPR052421">
    <property type="entry name" value="PCW_Enzyme_Inhibitor"/>
</dbReference>
<keyword evidence="1 4" id="KW-0732">Signal</keyword>
<dbReference type="OrthoDB" id="1413774at2759"/>
<evidence type="ECO:0000256" key="4">
    <source>
        <dbReference type="SAM" id="SignalP"/>
    </source>
</evidence>
<dbReference type="GO" id="GO:0046910">
    <property type="term" value="F:pectinesterase inhibitor activity"/>
    <property type="evidence" value="ECO:0007669"/>
    <property type="project" value="InterPro"/>
</dbReference>
<feature type="chain" id="PRO_5019009725" description="Pectinesterase inhibitor domain-containing protein" evidence="4">
    <location>
        <begin position="28"/>
        <end position="190"/>
    </location>
</feature>
<feature type="signal peptide" evidence="4">
    <location>
        <begin position="1"/>
        <end position="27"/>
    </location>
</feature>
<dbReference type="SMART" id="SM00856">
    <property type="entry name" value="PMEI"/>
    <property type="match status" value="1"/>
</dbReference>
<dbReference type="PANTHER" id="PTHR36710:SF20">
    <property type="entry name" value="PECTINESTERASE INHIBITOR DOMAIN PROTEIN"/>
    <property type="match status" value="1"/>
</dbReference>
<dbReference type="InterPro" id="IPR006501">
    <property type="entry name" value="Pectinesterase_inhib_dom"/>
</dbReference>
<dbReference type="SMR" id="A0A445CW87"/>
<dbReference type="FunFam" id="1.20.140.40:FF:000008">
    <property type="entry name" value="Invertase/pectin methylesterase inhibitor family protein"/>
    <property type="match status" value="1"/>
</dbReference>
<reference evidence="6 7" key="1">
    <citation type="submission" date="2019-01" db="EMBL/GenBank/DDBJ databases">
        <title>Sequencing of cultivated peanut Arachis hypogaea provides insights into genome evolution and oil improvement.</title>
        <authorList>
            <person name="Chen X."/>
        </authorList>
    </citation>
    <scope>NUCLEOTIDE SEQUENCE [LARGE SCALE GENOMIC DNA]</scope>
    <source>
        <strain evidence="7">cv. Fuhuasheng</strain>
        <tissue evidence="6">Leaves</tissue>
    </source>
</reference>
<dbReference type="EMBL" id="SDMP01000006">
    <property type="protein sequence ID" value="RYR55182.1"/>
    <property type="molecule type" value="Genomic_DNA"/>
</dbReference>
<dbReference type="InterPro" id="IPR034086">
    <property type="entry name" value="PMEI_plant"/>
</dbReference>
<dbReference type="NCBIfam" id="TIGR01614">
    <property type="entry name" value="PME_inhib"/>
    <property type="match status" value="1"/>
</dbReference>
<evidence type="ECO:0000256" key="2">
    <source>
        <dbReference type="ARBA" id="ARBA00023157"/>
    </source>
</evidence>
<dbReference type="PANTHER" id="PTHR36710">
    <property type="entry name" value="PECTINESTERASE INHIBITOR-LIKE"/>
    <property type="match status" value="1"/>
</dbReference>
<protein>
    <recommendedName>
        <fullName evidence="5">Pectinesterase inhibitor domain-containing protein</fullName>
    </recommendedName>
</protein>
<comment type="similarity">
    <text evidence="3">Belongs to the PMEI family.</text>
</comment>
<comment type="caution">
    <text evidence="6">The sequence shown here is derived from an EMBL/GenBank/DDBJ whole genome shotgun (WGS) entry which is preliminary data.</text>
</comment>
<organism evidence="6 7">
    <name type="scientific">Arachis hypogaea</name>
    <name type="common">Peanut</name>
    <dbReference type="NCBI Taxonomy" id="3818"/>
    <lineage>
        <taxon>Eukaryota</taxon>
        <taxon>Viridiplantae</taxon>
        <taxon>Streptophyta</taxon>
        <taxon>Embryophyta</taxon>
        <taxon>Tracheophyta</taxon>
        <taxon>Spermatophyta</taxon>
        <taxon>Magnoliopsida</taxon>
        <taxon>eudicotyledons</taxon>
        <taxon>Gunneridae</taxon>
        <taxon>Pentapetalae</taxon>
        <taxon>rosids</taxon>
        <taxon>fabids</taxon>
        <taxon>Fabales</taxon>
        <taxon>Fabaceae</taxon>
        <taxon>Papilionoideae</taxon>
        <taxon>50 kb inversion clade</taxon>
        <taxon>dalbergioids sensu lato</taxon>
        <taxon>Dalbergieae</taxon>
        <taxon>Pterocarpus clade</taxon>
        <taxon>Arachis</taxon>
    </lineage>
</organism>
<gene>
    <name evidence="6" type="ORF">Ahy_A06g030428</name>
</gene>
<dbReference type="CDD" id="cd15797">
    <property type="entry name" value="PMEI"/>
    <property type="match status" value="1"/>
</dbReference>
<evidence type="ECO:0000256" key="3">
    <source>
        <dbReference type="ARBA" id="ARBA00038471"/>
    </source>
</evidence>
<dbReference type="Proteomes" id="UP000289738">
    <property type="component" value="Chromosome A06"/>
</dbReference>
<evidence type="ECO:0000313" key="7">
    <source>
        <dbReference type="Proteomes" id="UP000289738"/>
    </source>
</evidence>
<dbReference type="Pfam" id="PF04043">
    <property type="entry name" value="PMEI"/>
    <property type="match status" value="1"/>
</dbReference>
<sequence length="190" mass="20874">MAMDIKPSVLSFLVVLLFLLFAQSSNATNKIVEVNKICNRTIHPSFCSKILNSKPGGTNRVDLVTLVNYTIGVVRSNVTNTIHLIKSLIRNSTNSDAKDHYELCLKHFDYDEGALGEVEYAEKMLKAKDYQGVNVAASGVMATVDGCVFGDSPSDPVFPDHSSLPKYAEYVKQVADIICAICNYLTGIYK</sequence>
<dbReference type="Gramene" id="arahy.Tifrunner.gnm2.ann2.Ah06g390600.1">
    <property type="protein sequence ID" value="arahy.Tifrunner.gnm2.ann2.Ah06g390600.1-CDS-1"/>
    <property type="gene ID" value="arahy.Tifrunner.gnm2.ann2.Ah06g390600"/>
</dbReference>
<evidence type="ECO:0000313" key="6">
    <source>
        <dbReference type="EMBL" id="RYR55182.1"/>
    </source>
</evidence>
<evidence type="ECO:0000256" key="1">
    <source>
        <dbReference type="ARBA" id="ARBA00022729"/>
    </source>
</evidence>
<keyword evidence="2" id="KW-1015">Disulfide bond</keyword>
<dbReference type="Gene3D" id="1.20.140.40">
    <property type="entry name" value="Invertase/pectin methylesterase inhibitor family protein"/>
    <property type="match status" value="1"/>
</dbReference>
<evidence type="ECO:0000259" key="5">
    <source>
        <dbReference type="SMART" id="SM00856"/>
    </source>
</evidence>
<dbReference type="InterPro" id="IPR035513">
    <property type="entry name" value="Invertase/methylesterase_inhib"/>
</dbReference>
<accession>A0A445CW87</accession>
<keyword evidence="7" id="KW-1185">Reference proteome</keyword>